<proteinExistence type="predicted"/>
<organism evidence="2 3">
    <name type="scientific">Cyclospora cayetanensis</name>
    <dbReference type="NCBI Taxonomy" id="88456"/>
    <lineage>
        <taxon>Eukaryota</taxon>
        <taxon>Sar</taxon>
        <taxon>Alveolata</taxon>
        <taxon>Apicomplexa</taxon>
        <taxon>Conoidasida</taxon>
        <taxon>Coccidia</taxon>
        <taxon>Eucoccidiorida</taxon>
        <taxon>Eimeriorina</taxon>
        <taxon>Eimeriidae</taxon>
        <taxon>Cyclospora</taxon>
    </lineage>
</organism>
<name>A0A1D3CW21_9EIME</name>
<evidence type="ECO:0000313" key="3">
    <source>
        <dbReference type="Proteomes" id="UP000095192"/>
    </source>
</evidence>
<dbReference type="Proteomes" id="UP000095192">
    <property type="component" value="Unassembled WGS sequence"/>
</dbReference>
<evidence type="ECO:0000256" key="1">
    <source>
        <dbReference type="SAM" id="MobiDB-lite"/>
    </source>
</evidence>
<keyword evidence="3" id="KW-1185">Reference proteome</keyword>
<dbReference type="EMBL" id="JROU02001731">
    <property type="protein sequence ID" value="OEH75402.1"/>
    <property type="molecule type" value="Genomic_DNA"/>
</dbReference>
<feature type="compositionally biased region" description="Polar residues" evidence="1">
    <location>
        <begin position="353"/>
        <end position="362"/>
    </location>
</feature>
<reference evidence="2 3" key="1">
    <citation type="journal article" date="2016" name="BMC Genomics">
        <title>Comparative genomics reveals Cyclospora cayetanensis possesses coccidia-like metabolism and invasion components but unique surface antigens.</title>
        <authorList>
            <person name="Liu S."/>
            <person name="Wang L."/>
            <person name="Zheng H."/>
            <person name="Xu Z."/>
            <person name="Roellig D.M."/>
            <person name="Li N."/>
            <person name="Frace M.A."/>
            <person name="Tang K."/>
            <person name="Arrowood M.J."/>
            <person name="Moss D.M."/>
            <person name="Zhang L."/>
            <person name="Feng Y."/>
            <person name="Xiao L."/>
        </authorList>
    </citation>
    <scope>NUCLEOTIDE SEQUENCE [LARGE SCALE GENOMIC DNA]</scope>
    <source>
        <strain evidence="2 3">CHN_HEN01</strain>
    </source>
</reference>
<accession>A0A1D3CW21</accession>
<dbReference type="InParanoid" id="A0A1D3CW21"/>
<comment type="caution">
    <text evidence="2">The sequence shown here is derived from an EMBL/GenBank/DDBJ whole genome shotgun (WGS) entry which is preliminary data.</text>
</comment>
<protein>
    <submittedName>
        <fullName evidence="2">Uncharacterized protein</fullName>
    </submittedName>
</protein>
<feature type="region of interest" description="Disordered" evidence="1">
    <location>
        <begin position="339"/>
        <end position="362"/>
    </location>
</feature>
<dbReference type="VEuPathDB" id="ToxoDB:LOC34620229"/>
<dbReference type="AlphaFoldDB" id="A0A1D3CW21"/>
<gene>
    <name evidence="2" type="ORF">cyc_03555</name>
</gene>
<dbReference type="VEuPathDB" id="ToxoDB:cyc_03555"/>
<evidence type="ECO:0000313" key="2">
    <source>
        <dbReference type="EMBL" id="OEH75402.1"/>
    </source>
</evidence>
<sequence>MANLKGLLGLSARLRAPLGIPRAVAENAPPAKTRLMKGPWTTGHTVIAVCSTPFVYSALKSFYMTARMRRLNTEEILSDRFTWLHERMLEDEVDSVLIQQVANSNVDRSKPLLRLGPSYRARSSDPAFGPVSCSLKSDAITLVHALSTGILEYGWIVCPLLANVTIDLPQLAVIRRFLRAHFSVPSTDWRTIRKCLCSLRAKIPCSMPSINIAICSQASSFTHTTQIIELKANSKGMDSVKLFYHAEDISPKNLRVVKRTLQAQLRERARLELAHLKAASNLPDNKDIFPHKLLSSTASGYPTSHGQCRSCASREWPLAGSTHGMQDKRLTALEATSGTAASVVDKAERKVPHNTSSSCYYE</sequence>